<name>A0A8U0UIB3_SALNM</name>
<dbReference type="PROSITE" id="PS50157">
    <property type="entry name" value="ZINC_FINGER_C2H2_2"/>
    <property type="match status" value="2"/>
</dbReference>
<evidence type="ECO:0000259" key="3">
    <source>
        <dbReference type="PROSITE" id="PS50157"/>
    </source>
</evidence>
<gene>
    <name evidence="5" type="primary">LOC120050833</name>
</gene>
<keyword evidence="4" id="KW-1185">Reference proteome</keyword>
<feature type="domain" description="C2H2-type" evidence="3">
    <location>
        <begin position="252"/>
        <end position="280"/>
    </location>
</feature>
<keyword evidence="1" id="KW-0862">Zinc</keyword>
<dbReference type="AlphaFoldDB" id="A0A8U0UIB3"/>
<dbReference type="InterPro" id="IPR036236">
    <property type="entry name" value="Znf_C2H2_sf"/>
</dbReference>
<dbReference type="Gene3D" id="3.30.160.60">
    <property type="entry name" value="Classic Zinc Finger"/>
    <property type="match status" value="1"/>
</dbReference>
<dbReference type="PROSITE" id="PS00028">
    <property type="entry name" value="ZINC_FINGER_C2H2_1"/>
    <property type="match status" value="1"/>
</dbReference>
<evidence type="ECO:0000256" key="2">
    <source>
        <dbReference type="SAM" id="MobiDB-lite"/>
    </source>
</evidence>
<dbReference type="GO" id="GO:0008270">
    <property type="term" value="F:zinc ion binding"/>
    <property type="evidence" value="ECO:0007669"/>
    <property type="project" value="UniProtKB-KW"/>
</dbReference>
<dbReference type="KEGG" id="snh:120050833"/>
<dbReference type="InterPro" id="IPR039330">
    <property type="entry name" value="CAMP"/>
</dbReference>
<keyword evidence="1" id="KW-0863">Zinc-finger</keyword>
<dbReference type="Proteomes" id="UP000808372">
    <property type="component" value="Chromosome 7"/>
</dbReference>
<dbReference type="SMART" id="SM00355">
    <property type="entry name" value="ZnF_C2H2"/>
    <property type="match status" value="4"/>
</dbReference>
<evidence type="ECO:0000256" key="1">
    <source>
        <dbReference type="PROSITE-ProRule" id="PRU00042"/>
    </source>
</evidence>
<accession>A0A8U0UIB3</accession>
<proteinExistence type="predicted"/>
<organism evidence="4 5">
    <name type="scientific">Salvelinus namaycush</name>
    <name type="common">Lake trout</name>
    <name type="synonym">Salmo namaycush</name>
    <dbReference type="NCBI Taxonomy" id="8040"/>
    <lineage>
        <taxon>Eukaryota</taxon>
        <taxon>Metazoa</taxon>
        <taxon>Chordata</taxon>
        <taxon>Craniata</taxon>
        <taxon>Vertebrata</taxon>
        <taxon>Euteleostomi</taxon>
        <taxon>Actinopterygii</taxon>
        <taxon>Neopterygii</taxon>
        <taxon>Teleostei</taxon>
        <taxon>Protacanthopterygii</taxon>
        <taxon>Salmoniformes</taxon>
        <taxon>Salmonidae</taxon>
        <taxon>Salmoninae</taxon>
        <taxon>Salvelinus</taxon>
    </lineage>
</organism>
<sequence>MEAVMEVKESETAMMGFKESTEATMDVKESISPAMDVKESMSAMMEVNESESKEAVVDIKESQGAVMELKRHSSSSGGQGRDRDRESDSYLQHLQCPHCLLQCKSHCSYLIHIAKIHPSRLDDTPVGRLGNAIFYQRTARLFHCSVCFHTAREFPRLYDHLLTCHCLSGKGQGEGGEKDSSHPSSEPKAEEEDEDKGGVKQEEEGRKRGLEMEGGEDNEEDSRSAGSPMKRKRSSTEEAFLTKYIQRQGGRYNCRLCGKRSKMKGHAIYHVSYKHDVPKPYCCKECSKAFILEYSLLNHIYHNHRQGMYRCLFCPFSSDVVWGIKRHGNCCNARSGEGDEGEGSNGEE</sequence>
<dbReference type="PANTHER" id="PTHR37354:SF1">
    <property type="entry name" value="CHROMOSOME ALIGNMENT-MAINTAINING PHOSPHOPROTEIN 1"/>
    <property type="match status" value="1"/>
</dbReference>
<evidence type="ECO:0000313" key="4">
    <source>
        <dbReference type="Proteomes" id="UP000808372"/>
    </source>
</evidence>
<dbReference type="InterPro" id="IPR013087">
    <property type="entry name" value="Znf_C2H2_type"/>
</dbReference>
<keyword evidence="1" id="KW-0479">Metal-binding</keyword>
<feature type="region of interest" description="Disordered" evidence="2">
    <location>
        <begin position="171"/>
        <end position="238"/>
    </location>
</feature>
<dbReference type="RefSeq" id="XP_038853289.1">
    <property type="nucleotide sequence ID" value="XM_038997361.1"/>
</dbReference>
<feature type="compositionally biased region" description="Basic and acidic residues" evidence="2">
    <location>
        <begin position="175"/>
        <end position="188"/>
    </location>
</feature>
<protein>
    <submittedName>
        <fullName evidence="5">Chromosome alignment-maintaining phosphoprotein 1-like</fullName>
    </submittedName>
</protein>
<dbReference type="GeneID" id="120050833"/>
<dbReference type="SUPFAM" id="SSF57667">
    <property type="entry name" value="beta-beta-alpha zinc fingers"/>
    <property type="match status" value="1"/>
</dbReference>
<dbReference type="PANTHER" id="PTHR37354">
    <property type="entry name" value="CHROMOSOME ALIGNMENT-MAINTAINING PHOSPHOPROTEIN 1"/>
    <property type="match status" value="1"/>
</dbReference>
<reference evidence="5" key="1">
    <citation type="submission" date="2025-08" db="UniProtKB">
        <authorList>
            <consortium name="RefSeq"/>
        </authorList>
    </citation>
    <scope>IDENTIFICATION</scope>
    <source>
        <tissue evidence="5">White muscle</tissue>
    </source>
</reference>
<feature type="region of interest" description="Disordered" evidence="2">
    <location>
        <begin position="66"/>
        <end position="86"/>
    </location>
</feature>
<dbReference type="GO" id="GO:0051315">
    <property type="term" value="P:attachment of mitotic spindle microtubules to kinetochore"/>
    <property type="evidence" value="ECO:0007669"/>
    <property type="project" value="InterPro"/>
</dbReference>
<feature type="domain" description="C2H2-type" evidence="3">
    <location>
        <begin position="281"/>
        <end position="304"/>
    </location>
</feature>
<feature type="compositionally biased region" description="Basic and acidic residues" evidence="2">
    <location>
        <begin position="196"/>
        <end position="211"/>
    </location>
</feature>
<evidence type="ECO:0000313" key="5">
    <source>
        <dbReference type="RefSeq" id="XP_038853289.1"/>
    </source>
</evidence>